<name>A0A0Z8EWV4_STRSU</name>
<dbReference type="EMBL" id="FIHG01000001">
    <property type="protein sequence ID" value="CYU69610.1"/>
    <property type="molecule type" value="Genomic_DNA"/>
</dbReference>
<evidence type="ECO:0000313" key="4">
    <source>
        <dbReference type="Proteomes" id="UP000071962"/>
    </source>
</evidence>
<dbReference type="EMBL" id="FIKT01000012">
    <property type="protein sequence ID" value="CYX05197.1"/>
    <property type="molecule type" value="Genomic_DNA"/>
</dbReference>
<dbReference type="Proteomes" id="UP000073200">
    <property type="component" value="Unassembled WGS sequence"/>
</dbReference>
<accession>A0A0Z8EWV4</accession>
<proteinExistence type="predicted"/>
<reference evidence="4 5" key="1">
    <citation type="submission" date="2016-02" db="EMBL/GenBank/DDBJ databases">
        <authorList>
            <consortium name="Pathogen Informatics"/>
        </authorList>
    </citation>
    <scope>NUCLEOTIDE SEQUENCE [LARGE SCALE GENOMIC DNA]</scope>
    <source>
        <strain evidence="2 6">LSS48</strain>
        <strain evidence="1 5">LSS59</strain>
        <strain evidence="3 4">SS1062</strain>
    </source>
</reference>
<organism evidence="1 5">
    <name type="scientific">Streptococcus suis</name>
    <dbReference type="NCBI Taxonomy" id="1307"/>
    <lineage>
        <taxon>Bacteria</taxon>
        <taxon>Bacillati</taxon>
        <taxon>Bacillota</taxon>
        <taxon>Bacilli</taxon>
        <taxon>Lactobacillales</taxon>
        <taxon>Streptococcaceae</taxon>
        <taxon>Streptococcus</taxon>
    </lineage>
</organism>
<sequence>MDEFNKIEQATKIVLSIVVVGTVCKIALERHESDKRFREKMSDILTAFGPFELSKEKNGDFFLELLKITKGH</sequence>
<evidence type="ECO:0000313" key="1">
    <source>
        <dbReference type="EMBL" id="CYU69610.1"/>
    </source>
</evidence>
<evidence type="ECO:0000313" key="6">
    <source>
        <dbReference type="Proteomes" id="UP000073485"/>
    </source>
</evidence>
<dbReference type="RefSeq" id="WP_044667606.1">
    <property type="nucleotide sequence ID" value="NZ_CEDD01000011.1"/>
</dbReference>
<protein>
    <submittedName>
        <fullName evidence="1">Uncharacterized protein</fullName>
    </submittedName>
</protein>
<gene>
    <name evidence="2" type="ORF">ERS132410_01107</name>
    <name evidence="1" type="ORF">ERS132421_00291</name>
    <name evidence="3" type="ORF">ERS132551_01201</name>
</gene>
<evidence type="ECO:0000313" key="2">
    <source>
        <dbReference type="EMBL" id="CYU80591.1"/>
    </source>
</evidence>
<dbReference type="Proteomes" id="UP000073485">
    <property type="component" value="Unassembled WGS sequence"/>
</dbReference>
<dbReference type="AlphaFoldDB" id="A0A0Z8EWV4"/>
<evidence type="ECO:0000313" key="5">
    <source>
        <dbReference type="Proteomes" id="UP000073200"/>
    </source>
</evidence>
<dbReference type="Proteomes" id="UP000071962">
    <property type="component" value="Unassembled WGS sequence"/>
</dbReference>
<dbReference type="EMBL" id="FIGO01000005">
    <property type="protein sequence ID" value="CYU80591.1"/>
    <property type="molecule type" value="Genomic_DNA"/>
</dbReference>
<evidence type="ECO:0000313" key="3">
    <source>
        <dbReference type="EMBL" id="CYX05197.1"/>
    </source>
</evidence>